<comment type="subcellular location">
    <subcellularLocation>
        <location evidence="1">Membrane</location>
    </subcellularLocation>
</comment>
<evidence type="ECO:0000259" key="6">
    <source>
        <dbReference type="PROSITE" id="PS51469"/>
    </source>
</evidence>
<dbReference type="GO" id="GO:0034993">
    <property type="term" value="C:meiotic nuclear membrane microtubule tethering complex"/>
    <property type="evidence" value="ECO:0007669"/>
    <property type="project" value="TreeGrafter"/>
</dbReference>
<dbReference type="PANTHER" id="PTHR12911">
    <property type="entry name" value="SAD1/UNC-84-LIKE PROTEIN-RELATED"/>
    <property type="match status" value="1"/>
</dbReference>
<sequence length="353" mass="39667">MPALPEPPHQLLKMLKDDSFTALARASHNRKKAEKLSNELEDEEITRLFTPSTNRQISFRRAPAFIALLTVVLAPWFFIPSYSLHYSSLVLGGLSDSFASRMFNFAPRFDALEDALENLELRLSYLEAHCISTSSVDRYVRQALDQHSLAYLGRKDYALESHGGRINYDLTSQPVRTSVWHIPLLSSSQPTPSPEVAIDADNGLGSCWLLEATSGQLGITLARRIRVSHITLEHVPPQVSDMRLAPRQLLIWGMVDDESAAHRIREASIKYPLSLTNRLQTKPSPLISASQFFVPLVLFEYDIHSDDLIQSFSVIDDFTLLDVAFETIVVDILDNYGGGETCLYRVRVHGEEA</sequence>
<feature type="transmembrane region" description="Helical" evidence="5">
    <location>
        <begin position="62"/>
        <end position="79"/>
    </location>
</feature>
<evidence type="ECO:0000256" key="2">
    <source>
        <dbReference type="ARBA" id="ARBA00022692"/>
    </source>
</evidence>
<dbReference type="Proteomes" id="UP000053558">
    <property type="component" value="Unassembled WGS sequence"/>
</dbReference>
<name>A0A5M3MEX0_CONPW</name>
<dbReference type="EMBL" id="JH711583">
    <property type="protein sequence ID" value="EIW77778.1"/>
    <property type="molecule type" value="Genomic_DNA"/>
</dbReference>
<keyword evidence="4 5" id="KW-0472">Membrane</keyword>
<evidence type="ECO:0000256" key="1">
    <source>
        <dbReference type="ARBA" id="ARBA00004370"/>
    </source>
</evidence>
<dbReference type="KEGG" id="cput:CONPUDRAFT_75576"/>
<evidence type="ECO:0000256" key="4">
    <source>
        <dbReference type="ARBA" id="ARBA00023136"/>
    </source>
</evidence>
<dbReference type="OrthoDB" id="2659060at2759"/>
<dbReference type="PANTHER" id="PTHR12911:SF8">
    <property type="entry name" value="KLAROID PROTEIN-RELATED"/>
    <property type="match status" value="1"/>
</dbReference>
<dbReference type="InterPro" id="IPR045119">
    <property type="entry name" value="SUN1-5"/>
</dbReference>
<dbReference type="PROSITE" id="PS51469">
    <property type="entry name" value="SUN"/>
    <property type="match status" value="1"/>
</dbReference>
<dbReference type="OMA" id="PRIRGWR"/>
<protein>
    <recommendedName>
        <fullName evidence="6">SUN domain-containing protein</fullName>
    </recommendedName>
</protein>
<gene>
    <name evidence="7" type="ORF">CONPUDRAFT_75576</name>
</gene>
<comment type="caution">
    <text evidence="7">The sequence shown here is derived from an EMBL/GenBank/DDBJ whole genome shotgun (WGS) entry which is preliminary data.</text>
</comment>
<keyword evidence="8" id="KW-1185">Reference proteome</keyword>
<dbReference type="Pfam" id="PF07738">
    <property type="entry name" value="Sad1_UNC"/>
    <property type="match status" value="2"/>
</dbReference>
<reference evidence="8" key="1">
    <citation type="journal article" date="2012" name="Science">
        <title>The Paleozoic origin of enzymatic lignin decomposition reconstructed from 31 fungal genomes.</title>
        <authorList>
            <person name="Floudas D."/>
            <person name="Binder M."/>
            <person name="Riley R."/>
            <person name="Barry K."/>
            <person name="Blanchette R.A."/>
            <person name="Henrissat B."/>
            <person name="Martinez A.T."/>
            <person name="Otillar R."/>
            <person name="Spatafora J.W."/>
            <person name="Yadav J.S."/>
            <person name="Aerts A."/>
            <person name="Benoit I."/>
            <person name="Boyd A."/>
            <person name="Carlson A."/>
            <person name="Copeland A."/>
            <person name="Coutinho P.M."/>
            <person name="de Vries R.P."/>
            <person name="Ferreira P."/>
            <person name="Findley K."/>
            <person name="Foster B."/>
            <person name="Gaskell J."/>
            <person name="Glotzer D."/>
            <person name="Gorecki P."/>
            <person name="Heitman J."/>
            <person name="Hesse C."/>
            <person name="Hori C."/>
            <person name="Igarashi K."/>
            <person name="Jurgens J.A."/>
            <person name="Kallen N."/>
            <person name="Kersten P."/>
            <person name="Kohler A."/>
            <person name="Kuees U."/>
            <person name="Kumar T.K.A."/>
            <person name="Kuo A."/>
            <person name="LaButti K."/>
            <person name="Larrondo L.F."/>
            <person name="Lindquist E."/>
            <person name="Ling A."/>
            <person name="Lombard V."/>
            <person name="Lucas S."/>
            <person name="Lundell T."/>
            <person name="Martin R."/>
            <person name="McLaughlin D.J."/>
            <person name="Morgenstern I."/>
            <person name="Morin E."/>
            <person name="Murat C."/>
            <person name="Nagy L.G."/>
            <person name="Nolan M."/>
            <person name="Ohm R.A."/>
            <person name="Patyshakuliyeva A."/>
            <person name="Rokas A."/>
            <person name="Ruiz-Duenas F.J."/>
            <person name="Sabat G."/>
            <person name="Salamov A."/>
            <person name="Samejima M."/>
            <person name="Schmutz J."/>
            <person name="Slot J.C."/>
            <person name="St John F."/>
            <person name="Stenlid J."/>
            <person name="Sun H."/>
            <person name="Sun S."/>
            <person name="Syed K."/>
            <person name="Tsang A."/>
            <person name="Wiebenga A."/>
            <person name="Young D."/>
            <person name="Pisabarro A."/>
            <person name="Eastwood D.C."/>
            <person name="Martin F."/>
            <person name="Cullen D."/>
            <person name="Grigoriev I.V."/>
            <person name="Hibbett D.S."/>
        </authorList>
    </citation>
    <scope>NUCLEOTIDE SEQUENCE [LARGE SCALE GENOMIC DNA]</scope>
    <source>
        <strain evidence="8">RWD-64-598 SS2</strain>
    </source>
</reference>
<dbReference type="RefSeq" id="XP_007771879.1">
    <property type="nucleotide sequence ID" value="XM_007773689.1"/>
</dbReference>
<feature type="domain" description="SUN" evidence="6">
    <location>
        <begin position="163"/>
        <end position="353"/>
    </location>
</feature>
<evidence type="ECO:0000256" key="5">
    <source>
        <dbReference type="SAM" id="Phobius"/>
    </source>
</evidence>
<dbReference type="AlphaFoldDB" id="A0A5M3MEX0"/>
<dbReference type="GeneID" id="19209378"/>
<dbReference type="Gene3D" id="2.60.120.260">
    <property type="entry name" value="Galactose-binding domain-like"/>
    <property type="match status" value="1"/>
</dbReference>
<organism evidence="7 8">
    <name type="scientific">Coniophora puteana (strain RWD-64-598)</name>
    <name type="common">Brown rot fungus</name>
    <dbReference type="NCBI Taxonomy" id="741705"/>
    <lineage>
        <taxon>Eukaryota</taxon>
        <taxon>Fungi</taxon>
        <taxon>Dikarya</taxon>
        <taxon>Basidiomycota</taxon>
        <taxon>Agaricomycotina</taxon>
        <taxon>Agaricomycetes</taxon>
        <taxon>Agaricomycetidae</taxon>
        <taxon>Boletales</taxon>
        <taxon>Coniophorineae</taxon>
        <taxon>Coniophoraceae</taxon>
        <taxon>Coniophora</taxon>
    </lineage>
</organism>
<evidence type="ECO:0000256" key="3">
    <source>
        <dbReference type="ARBA" id="ARBA00022989"/>
    </source>
</evidence>
<dbReference type="InterPro" id="IPR012919">
    <property type="entry name" value="SUN_dom"/>
</dbReference>
<proteinExistence type="predicted"/>
<keyword evidence="2 5" id="KW-0812">Transmembrane</keyword>
<evidence type="ECO:0000313" key="8">
    <source>
        <dbReference type="Proteomes" id="UP000053558"/>
    </source>
</evidence>
<keyword evidence="3 5" id="KW-1133">Transmembrane helix</keyword>
<accession>A0A5M3MEX0</accession>
<dbReference type="GO" id="GO:0043495">
    <property type="term" value="F:protein-membrane adaptor activity"/>
    <property type="evidence" value="ECO:0007669"/>
    <property type="project" value="TreeGrafter"/>
</dbReference>
<evidence type="ECO:0000313" key="7">
    <source>
        <dbReference type="EMBL" id="EIW77778.1"/>
    </source>
</evidence>